<dbReference type="InterPro" id="IPR007404">
    <property type="entry name" value="YdjM-like"/>
</dbReference>
<feature type="transmembrane region" description="Helical" evidence="1">
    <location>
        <begin position="6"/>
        <end position="22"/>
    </location>
</feature>
<organism evidence="2 3">
    <name type="scientific">Ureibacillus acetophenoni</name>
    <dbReference type="NCBI Taxonomy" id="614649"/>
    <lineage>
        <taxon>Bacteria</taxon>
        <taxon>Bacillati</taxon>
        <taxon>Bacillota</taxon>
        <taxon>Bacilli</taxon>
        <taxon>Bacillales</taxon>
        <taxon>Caryophanaceae</taxon>
        <taxon>Ureibacillus</taxon>
    </lineage>
</organism>
<dbReference type="Proteomes" id="UP000219252">
    <property type="component" value="Unassembled WGS sequence"/>
</dbReference>
<feature type="transmembrane region" description="Helical" evidence="1">
    <location>
        <begin position="152"/>
        <end position="168"/>
    </location>
</feature>
<evidence type="ECO:0000313" key="3">
    <source>
        <dbReference type="Proteomes" id="UP000219252"/>
    </source>
</evidence>
<evidence type="ECO:0000313" key="2">
    <source>
        <dbReference type="EMBL" id="SOC45054.1"/>
    </source>
</evidence>
<accession>A0A285UT66</accession>
<feature type="transmembrane region" description="Helical" evidence="1">
    <location>
        <begin position="123"/>
        <end position="145"/>
    </location>
</feature>
<keyword evidence="1" id="KW-0812">Transmembrane</keyword>
<dbReference type="RefSeq" id="WP_097151285.1">
    <property type="nucleotide sequence ID" value="NZ_OBQC01000029.1"/>
</dbReference>
<feature type="transmembrane region" description="Helical" evidence="1">
    <location>
        <begin position="83"/>
        <end position="103"/>
    </location>
</feature>
<keyword evidence="2" id="KW-0378">Hydrolase</keyword>
<gene>
    <name evidence="2" type="ORF">SAMN05877842_1292</name>
</gene>
<keyword evidence="3" id="KW-1185">Reference proteome</keyword>
<dbReference type="GO" id="GO:0016787">
    <property type="term" value="F:hydrolase activity"/>
    <property type="evidence" value="ECO:0007669"/>
    <property type="project" value="UniProtKB-KW"/>
</dbReference>
<feature type="transmembrane region" description="Helical" evidence="1">
    <location>
        <begin position="34"/>
        <end position="52"/>
    </location>
</feature>
<dbReference type="OrthoDB" id="2729198at2"/>
<dbReference type="AlphaFoldDB" id="A0A285UT66"/>
<dbReference type="Pfam" id="PF04307">
    <property type="entry name" value="YdjM"/>
    <property type="match status" value="1"/>
</dbReference>
<keyword evidence="1" id="KW-0472">Membrane</keyword>
<reference evidence="3" key="1">
    <citation type="submission" date="2017-08" db="EMBL/GenBank/DDBJ databases">
        <authorList>
            <person name="Varghese N."/>
            <person name="Submissions S."/>
        </authorList>
    </citation>
    <scope>NUCLEOTIDE SEQUENCE [LARGE SCALE GENOMIC DNA]</scope>
    <source>
        <strain evidence="3">JC23</strain>
    </source>
</reference>
<name>A0A285UT66_9BACL</name>
<evidence type="ECO:0000256" key="1">
    <source>
        <dbReference type="SAM" id="Phobius"/>
    </source>
</evidence>
<feature type="transmembrane region" description="Helical" evidence="1">
    <location>
        <begin position="58"/>
        <end position="76"/>
    </location>
</feature>
<keyword evidence="1" id="KW-1133">Transmembrane helix</keyword>
<sequence>MLLLFMHVLTHALFGAIIVFLLKDARNLSIPKKLVLSIIGGFAGILPDTLGFRTSTPWSHSIFFAPIFVLPVVLVTKAIFREIIWWKIWIVLSLATIVGHIFVDFLTHEVTLLYPLSLKEYEYVIFEAGDPWVWFPLMITILIVIFSSKNRILSISIVFLLIGSYMGVRSYSKLELISKLEDYYGEINQNILVTPPRGNLIDTRNPFDYLKWSYDLYSEQRIVRGFSPLLGGTLQNHTNVFHQEPMPVVLSVTGPYRKAGGEVDQSFNVLLDVRDDGNYYLVCEEMNSNHLKVFRQEIDGRWNEIQGTEMQRILDYFIENEKKSNMQ</sequence>
<proteinExistence type="predicted"/>
<dbReference type="EMBL" id="OBQC01000029">
    <property type="protein sequence ID" value="SOC45054.1"/>
    <property type="molecule type" value="Genomic_DNA"/>
</dbReference>
<protein>
    <submittedName>
        <fullName evidence="2">Membrane-bound metal-dependent hydrolase YbcI</fullName>
    </submittedName>
</protein>